<dbReference type="PRINTS" id="PR00344">
    <property type="entry name" value="BCTRLSENSOR"/>
</dbReference>
<keyword evidence="5" id="KW-0547">Nucleotide-binding</keyword>
<evidence type="ECO:0000313" key="14">
    <source>
        <dbReference type="Proteomes" id="UP000244912"/>
    </source>
</evidence>
<dbReference type="Gene3D" id="3.40.50.2300">
    <property type="match status" value="1"/>
</dbReference>
<dbReference type="InterPro" id="IPR001789">
    <property type="entry name" value="Sig_transdc_resp-reg_receiver"/>
</dbReference>
<feature type="domain" description="Histidine kinase" evidence="11">
    <location>
        <begin position="337"/>
        <end position="551"/>
    </location>
</feature>
<dbReference type="OrthoDB" id="9801651at2"/>
<dbReference type="PANTHER" id="PTHR43047:SF64">
    <property type="entry name" value="HISTIDINE KINASE CONTAINING CHEY-HOMOLOGOUS RECEIVER DOMAIN AND PAS DOMAIN-RELATED"/>
    <property type="match status" value="1"/>
</dbReference>
<dbReference type="SMART" id="SM00387">
    <property type="entry name" value="HATPase_c"/>
    <property type="match status" value="1"/>
</dbReference>
<feature type="region of interest" description="Disordered" evidence="10">
    <location>
        <begin position="1"/>
        <end position="24"/>
    </location>
</feature>
<dbReference type="CDD" id="cd00082">
    <property type="entry name" value="HisKA"/>
    <property type="match status" value="1"/>
</dbReference>
<feature type="domain" description="Response regulatory" evidence="12">
    <location>
        <begin position="563"/>
        <end position="682"/>
    </location>
</feature>
<dbReference type="SMART" id="SM00388">
    <property type="entry name" value="HisKA"/>
    <property type="match status" value="1"/>
</dbReference>
<keyword evidence="4 13" id="KW-0808">Transferase</keyword>
<dbReference type="InterPro" id="IPR004358">
    <property type="entry name" value="Sig_transdc_His_kin-like_C"/>
</dbReference>
<gene>
    <name evidence="13" type="primary">arcB_2</name>
    <name evidence="13" type="ORF">PAA8504_01243</name>
</gene>
<evidence type="ECO:0000256" key="3">
    <source>
        <dbReference type="ARBA" id="ARBA00022553"/>
    </source>
</evidence>
<accession>A0A2R8BTE4</accession>
<evidence type="ECO:0000256" key="6">
    <source>
        <dbReference type="ARBA" id="ARBA00022777"/>
    </source>
</evidence>
<evidence type="ECO:0000256" key="10">
    <source>
        <dbReference type="SAM" id="MobiDB-lite"/>
    </source>
</evidence>
<proteinExistence type="predicted"/>
<dbReference type="SUPFAM" id="SSF55874">
    <property type="entry name" value="ATPase domain of HSP90 chaperone/DNA topoisomerase II/histidine kinase"/>
    <property type="match status" value="1"/>
</dbReference>
<dbReference type="Proteomes" id="UP000244912">
    <property type="component" value="Unassembled WGS sequence"/>
</dbReference>
<feature type="modified residue" description="4-aspartylphosphate" evidence="9">
    <location>
        <position position="612"/>
    </location>
</feature>
<keyword evidence="14" id="KW-1185">Reference proteome</keyword>
<dbReference type="EMBL" id="ONZF01000002">
    <property type="protein sequence ID" value="SPJ23432.1"/>
    <property type="molecule type" value="Genomic_DNA"/>
</dbReference>
<evidence type="ECO:0000256" key="9">
    <source>
        <dbReference type="PROSITE-ProRule" id="PRU00169"/>
    </source>
</evidence>
<feature type="region of interest" description="Disordered" evidence="10">
    <location>
        <begin position="46"/>
        <end position="73"/>
    </location>
</feature>
<keyword evidence="8" id="KW-0902">Two-component regulatory system</keyword>
<dbReference type="SMART" id="SM00448">
    <property type="entry name" value="REC"/>
    <property type="match status" value="1"/>
</dbReference>
<organism evidence="13 14">
    <name type="scientific">Palleronia abyssalis</name>
    <dbReference type="NCBI Taxonomy" id="1501240"/>
    <lineage>
        <taxon>Bacteria</taxon>
        <taxon>Pseudomonadati</taxon>
        <taxon>Pseudomonadota</taxon>
        <taxon>Alphaproteobacteria</taxon>
        <taxon>Rhodobacterales</taxon>
        <taxon>Roseobacteraceae</taxon>
        <taxon>Palleronia</taxon>
    </lineage>
</organism>
<keyword evidence="3 9" id="KW-0597">Phosphoprotein</keyword>
<dbReference type="PROSITE" id="PS50109">
    <property type="entry name" value="HIS_KIN"/>
    <property type="match status" value="1"/>
</dbReference>
<dbReference type="InterPro" id="IPR003594">
    <property type="entry name" value="HATPase_dom"/>
</dbReference>
<evidence type="ECO:0000256" key="4">
    <source>
        <dbReference type="ARBA" id="ARBA00022679"/>
    </source>
</evidence>
<dbReference type="CDD" id="cd16922">
    <property type="entry name" value="HATPase_EvgS-ArcB-TorS-like"/>
    <property type="match status" value="1"/>
</dbReference>
<dbReference type="GO" id="GO:0005524">
    <property type="term" value="F:ATP binding"/>
    <property type="evidence" value="ECO:0007669"/>
    <property type="project" value="UniProtKB-KW"/>
</dbReference>
<dbReference type="AlphaFoldDB" id="A0A2R8BTE4"/>
<evidence type="ECO:0000313" key="13">
    <source>
        <dbReference type="EMBL" id="SPJ23432.1"/>
    </source>
</evidence>
<dbReference type="Pfam" id="PF02518">
    <property type="entry name" value="HATPase_c"/>
    <property type="match status" value="1"/>
</dbReference>
<dbReference type="CDD" id="cd17546">
    <property type="entry name" value="REC_hyHK_CKI1_RcsC-like"/>
    <property type="match status" value="1"/>
</dbReference>
<dbReference type="EC" id="2.7.13.3" evidence="2"/>
<dbReference type="Gene3D" id="3.30.450.20">
    <property type="entry name" value="PAS domain"/>
    <property type="match status" value="1"/>
</dbReference>
<dbReference type="InterPro" id="IPR036097">
    <property type="entry name" value="HisK_dim/P_sf"/>
</dbReference>
<evidence type="ECO:0000259" key="12">
    <source>
        <dbReference type="PROSITE" id="PS50110"/>
    </source>
</evidence>
<reference evidence="13 14" key="1">
    <citation type="submission" date="2018-03" db="EMBL/GenBank/DDBJ databases">
        <authorList>
            <person name="Keele B.F."/>
        </authorList>
    </citation>
    <scope>NUCLEOTIDE SEQUENCE [LARGE SCALE GENOMIC DNA]</scope>
    <source>
        <strain evidence="13 14">CECT 8504</strain>
    </source>
</reference>
<evidence type="ECO:0000256" key="7">
    <source>
        <dbReference type="ARBA" id="ARBA00022840"/>
    </source>
</evidence>
<evidence type="ECO:0000259" key="11">
    <source>
        <dbReference type="PROSITE" id="PS50109"/>
    </source>
</evidence>
<dbReference type="PROSITE" id="PS50110">
    <property type="entry name" value="RESPONSE_REGULATORY"/>
    <property type="match status" value="1"/>
</dbReference>
<dbReference type="GO" id="GO:0000155">
    <property type="term" value="F:phosphorelay sensor kinase activity"/>
    <property type="evidence" value="ECO:0007669"/>
    <property type="project" value="InterPro"/>
</dbReference>
<dbReference type="Pfam" id="PF12860">
    <property type="entry name" value="PAS_7"/>
    <property type="match status" value="2"/>
</dbReference>
<dbReference type="FunFam" id="1.10.287.130:FF:000002">
    <property type="entry name" value="Two-component osmosensing histidine kinase"/>
    <property type="match status" value="1"/>
</dbReference>
<keyword evidence="7" id="KW-0067">ATP-binding</keyword>
<dbReference type="Gene3D" id="1.10.287.130">
    <property type="match status" value="1"/>
</dbReference>
<dbReference type="RefSeq" id="WP_108893266.1">
    <property type="nucleotide sequence ID" value="NZ_ONZF01000002.1"/>
</dbReference>
<evidence type="ECO:0000256" key="2">
    <source>
        <dbReference type="ARBA" id="ARBA00012438"/>
    </source>
</evidence>
<name>A0A2R8BTE4_9RHOB</name>
<evidence type="ECO:0000256" key="1">
    <source>
        <dbReference type="ARBA" id="ARBA00000085"/>
    </source>
</evidence>
<dbReference type="Pfam" id="PF00072">
    <property type="entry name" value="Response_reg"/>
    <property type="match status" value="1"/>
</dbReference>
<evidence type="ECO:0000256" key="8">
    <source>
        <dbReference type="ARBA" id="ARBA00023012"/>
    </source>
</evidence>
<keyword evidence="6" id="KW-0418">Kinase</keyword>
<feature type="compositionally biased region" description="Basic and acidic residues" evidence="10">
    <location>
        <begin position="46"/>
        <end position="59"/>
    </location>
</feature>
<dbReference type="SUPFAM" id="SSF47384">
    <property type="entry name" value="Homodimeric domain of signal transducing histidine kinase"/>
    <property type="match status" value="1"/>
</dbReference>
<dbReference type="InterPro" id="IPR011006">
    <property type="entry name" value="CheY-like_superfamily"/>
</dbReference>
<dbReference type="InterPro" id="IPR005467">
    <property type="entry name" value="His_kinase_dom"/>
</dbReference>
<evidence type="ECO:0000256" key="5">
    <source>
        <dbReference type="ARBA" id="ARBA00022741"/>
    </source>
</evidence>
<dbReference type="InterPro" id="IPR036890">
    <property type="entry name" value="HATPase_C_sf"/>
</dbReference>
<comment type="catalytic activity">
    <reaction evidence="1">
        <text>ATP + protein L-histidine = ADP + protein N-phospho-L-histidine.</text>
        <dbReference type="EC" id="2.7.13.3"/>
    </reaction>
</comment>
<dbReference type="PANTHER" id="PTHR43047">
    <property type="entry name" value="TWO-COMPONENT HISTIDINE PROTEIN KINASE"/>
    <property type="match status" value="1"/>
</dbReference>
<dbReference type="Pfam" id="PF00512">
    <property type="entry name" value="HisKA"/>
    <property type="match status" value="1"/>
</dbReference>
<sequence length="689" mass="75340">MLHDKGLSAERERRARLASERMAAKRERELTEKIARLEETSRRLNREIAEKRQDARRPIEAAPLPPPTPQGGAAPDQMILWAAVQTLANGFAIWGADDHLVIANDAYFRFLGEIDEIRPGISYRRMLEILVEEGVADTGGDDPASWVSRMVSTIRGDSVPDRLVRHWDGRFLRVTSQRLSTGGFVTLVMDQSDMIRLSTAIESLPDGFVMTDAADRVVLSNAEFRSAYVGAGVALPTGTQFADILRRGLARGLFPAAKDREEDWLDQWLDRRADAEPVEERLANGRWIRALDVELPDGGHVGFHLDITDAKTQQLELERLAEAAEAAARAKAAFLSNMSHEIRTPMNGLVGMADMLLETNLDSDQKEMLGTLRSSAGGLMSLLDDVLEFSRAEAGQIDLAIAPFDAAALLRDVAEVFRAEAAQRGLALDIYCPPLPECVGDARRLRQVLAILLGNAVKFTDSGGVTVRCAVDGGDLRIAVQDTGPGIPDHRAATIFEGFVQGEDGADRSHDGSGLGLAICRKLVERMDGSIVYRPRDCGGSIFEVTLPVSSEADAAPVPRMLRILAAEDNATNRLVLKKLLEPFEAEITMVERAEDCLAQIRSQRPDLLLTDISMPDMDGCEMTRRIRAQERDAGASPLRIVAMTAHAHPTDTQRMHDAGIDRVLTKPLSRAVLAEEVEAATAGLAETT</sequence>
<dbReference type="Gene3D" id="3.30.565.10">
    <property type="entry name" value="Histidine kinase-like ATPase, C-terminal domain"/>
    <property type="match status" value="1"/>
</dbReference>
<dbReference type="SUPFAM" id="SSF52172">
    <property type="entry name" value="CheY-like"/>
    <property type="match status" value="1"/>
</dbReference>
<protein>
    <recommendedName>
        <fullName evidence="2">histidine kinase</fullName>
        <ecNumber evidence="2">2.7.13.3</ecNumber>
    </recommendedName>
</protein>
<dbReference type="InterPro" id="IPR003661">
    <property type="entry name" value="HisK_dim/P_dom"/>
</dbReference>